<dbReference type="Gene3D" id="2.140.10.30">
    <property type="entry name" value="Dipeptidylpeptidase IV, N-terminal domain"/>
    <property type="match status" value="1"/>
</dbReference>
<dbReference type="SUPFAM" id="SSF69304">
    <property type="entry name" value="Tricorn protease N-terminal domain"/>
    <property type="match status" value="2"/>
</dbReference>
<dbReference type="InterPro" id="IPR011042">
    <property type="entry name" value="6-blade_b-propeller_TolB-like"/>
</dbReference>
<dbReference type="InterPro" id="IPR006311">
    <property type="entry name" value="TAT_signal"/>
</dbReference>
<accession>A0A8J3YKV2</accession>
<reference evidence="3" key="1">
    <citation type="submission" date="2021-01" db="EMBL/GenBank/DDBJ databases">
        <title>Whole genome shotgun sequence of Virgisporangium aliadipatigenens NBRC 105644.</title>
        <authorList>
            <person name="Komaki H."/>
            <person name="Tamura T."/>
        </authorList>
    </citation>
    <scope>NUCLEOTIDE SEQUENCE</scope>
    <source>
        <strain evidence="3">NBRC 105644</strain>
    </source>
</reference>
<dbReference type="AlphaFoldDB" id="A0A8J3YKV2"/>
<dbReference type="InterPro" id="IPR011659">
    <property type="entry name" value="WD40"/>
</dbReference>
<dbReference type="PANTHER" id="PTHR36842">
    <property type="entry name" value="PROTEIN TOLB HOMOLOG"/>
    <property type="match status" value="1"/>
</dbReference>
<dbReference type="Pfam" id="PF07676">
    <property type="entry name" value="PD40"/>
    <property type="match status" value="6"/>
</dbReference>
<evidence type="ECO:0000313" key="3">
    <source>
        <dbReference type="EMBL" id="GIJ46277.1"/>
    </source>
</evidence>
<proteinExistence type="inferred from homology"/>
<dbReference type="InterPro" id="IPR011059">
    <property type="entry name" value="Metal-dep_hydrolase_composite"/>
</dbReference>
<dbReference type="Pfam" id="PF01979">
    <property type="entry name" value="Amidohydro_1"/>
    <property type="match status" value="1"/>
</dbReference>
<evidence type="ECO:0000256" key="1">
    <source>
        <dbReference type="ARBA" id="ARBA00009820"/>
    </source>
</evidence>
<dbReference type="RefSeq" id="WP_239152957.1">
    <property type="nucleotide sequence ID" value="NZ_BOPF01000009.1"/>
</dbReference>
<feature type="domain" description="Amidohydrolase-related" evidence="2">
    <location>
        <begin position="648"/>
        <end position="983"/>
    </location>
</feature>
<dbReference type="Gene3D" id="2.30.40.10">
    <property type="entry name" value="Urease, subunit C, domain 1"/>
    <property type="match status" value="2"/>
</dbReference>
<dbReference type="Gene3D" id="3.30.110.90">
    <property type="entry name" value="Amidohydrolase"/>
    <property type="match status" value="1"/>
</dbReference>
<dbReference type="GO" id="GO:0016810">
    <property type="term" value="F:hydrolase activity, acting on carbon-nitrogen (but not peptide) bonds"/>
    <property type="evidence" value="ECO:0007669"/>
    <property type="project" value="InterPro"/>
</dbReference>
<comment type="similarity">
    <text evidence="1">Belongs to the TolB family.</text>
</comment>
<keyword evidence="4" id="KW-1185">Reference proteome</keyword>
<dbReference type="InterPro" id="IPR006680">
    <property type="entry name" value="Amidohydro-rel"/>
</dbReference>
<sequence>MTGISRRTFISGAAGTTVAGVLSTGDAAEAAAPAAPSQRRIHVHTGVNLAARLSPDGTAVAMDLVGVLWVVPAAGGEARRLTDDLFDVAQPDWAPDGRTLVFQSYRDAVFNVWLIRTDGTGARKLTEGPFDQREPRFSPDGGRIAYSTDRTGHYGIDVLDLASGAVTTLVATAEESFEPAWSPDGAEIAFVVGNSRIDVVSVASGARRTVVPAVAGRTVRSPAWTPDGAGLLYTRVAAPRSELCRIDAAGVEVVEIAGEEVFPFRVSWGTDGSFVYTADGRIRRGTIGGGRTGEIGFTAALALATPRYTRTARDRAVAGARPVKGIGSPVLSPDGRQVAFRALNDIWTMTIGRPPVPLTRDPWWKCDPAWSPDGRYLSYSTDRGGTLDIWLRDLATGTDRQLTDLPDRAAVSGSWSPDGTHLAFLDQTGALYTVEVASGAVQQVHPATFEPGRPTWSPDGNTIALAAIRPYSARFREGLSKILLVDRRTGAARYIDPLPDRSLQTRGDDGPVWSPDGTKLAFVVASVLWVADVDPSGTFTGEPRRVTDEVTDAPSWSGDSTTLLYLNNGRLRLVPAAGGAPRTVPMGLTWTRAEPRGRQVIHAGRMWDGSASRVVENVDIVVDGDRITAVEPHRPGRDGTRVDATGAVVIPGLVDMHHHREMQGYAYGSRQGRLWLAFGITTTRSPGSPAYHMVEERESIRAGVRVGPRYYGTGEAIDGPRVYYNFMRPTYDDAQLRLELERAGALDYDLMKSYVRLPADRQRQVIAWAHRHGVPATSHYHYPALAFGGDGQEHVGATSRFGYSRTVTALGDVHPDVAEVFLASGAALTPTLFVSLTLLATDDSLAVDPRVRTLYPAWEFAALQATVAQFRSTDQTANRRSLAQQVAHLARLIRGGGRVVTGTDAPIVPTAIATHLNLRGMAANGITPLEALTTATRTPGEVLGEPIGRIARGYRADLTFLGGDPLADIAQAANVQRVMVNGVAHTVEELLSPFARPAEAAATTNAVLPPVPRHESEDRYWWHDPDYVAAARRSCCTED</sequence>
<organism evidence="3 4">
    <name type="scientific">Virgisporangium aliadipatigenens</name>
    <dbReference type="NCBI Taxonomy" id="741659"/>
    <lineage>
        <taxon>Bacteria</taxon>
        <taxon>Bacillati</taxon>
        <taxon>Actinomycetota</taxon>
        <taxon>Actinomycetes</taxon>
        <taxon>Micromonosporales</taxon>
        <taxon>Micromonosporaceae</taxon>
        <taxon>Virgisporangium</taxon>
    </lineage>
</organism>
<dbReference type="EMBL" id="BOPF01000009">
    <property type="protein sequence ID" value="GIJ46277.1"/>
    <property type="molecule type" value="Genomic_DNA"/>
</dbReference>
<dbReference type="SUPFAM" id="SSF51556">
    <property type="entry name" value="Metallo-dependent hydrolases"/>
    <property type="match status" value="1"/>
</dbReference>
<evidence type="ECO:0000259" key="2">
    <source>
        <dbReference type="Pfam" id="PF01979"/>
    </source>
</evidence>
<dbReference type="PANTHER" id="PTHR36842:SF1">
    <property type="entry name" value="PROTEIN TOLB"/>
    <property type="match status" value="1"/>
</dbReference>
<evidence type="ECO:0000313" key="4">
    <source>
        <dbReference type="Proteomes" id="UP000619260"/>
    </source>
</evidence>
<dbReference type="Gene3D" id="3.20.20.140">
    <property type="entry name" value="Metal-dependent hydrolases"/>
    <property type="match status" value="1"/>
</dbReference>
<dbReference type="Proteomes" id="UP000619260">
    <property type="component" value="Unassembled WGS sequence"/>
</dbReference>
<dbReference type="PROSITE" id="PS51318">
    <property type="entry name" value="TAT"/>
    <property type="match status" value="1"/>
</dbReference>
<dbReference type="InterPro" id="IPR032466">
    <property type="entry name" value="Metal_Hydrolase"/>
</dbReference>
<gene>
    <name evidence="3" type="ORF">Val02_31630</name>
</gene>
<protein>
    <submittedName>
        <fullName evidence="3">Amidohydrolase</fullName>
    </submittedName>
</protein>
<dbReference type="SUPFAM" id="SSF51338">
    <property type="entry name" value="Composite domain of metallo-dependent hydrolases"/>
    <property type="match status" value="1"/>
</dbReference>
<comment type="caution">
    <text evidence="3">The sequence shown here is derived from an EMBL/GenBank/DDBJ whole genome shotgun (WGS) entry which is preliminary data.</text>
</comment>
<name>A0A8J3YKV2_9ACTN</name>
<dbReference type="Gene3D" id="2.120.10.30">
    <property type="entry name" value="TolB, C-terminal domain"/>
    <property type="match status" value="3"/>
</dbReference>